<organism evidence="1 2">
    <name type="scientific">Natrinema salsiterrestre</name>
    <dbReference type="NCBI Taxonomy" id="2950540"/>
    <lineage>
        <taxon>Archaea</taxon>
        <taxon>Methanobacteriati</taxon>
        <taxon>Methanobacteriota</taxon>
        <taxon>Stenosarchaea group</taxon>
        <taxon>Halobacteria</taxon>
        <taxon>Halobacteriales</taxon>
        <taxon>Natrialbaceae</taxon>
        <taxon>Natrinema</taxon>
    </lineage>
</organism>
<reference evidence="1" key="1">
    <citation type="submission" date="2022-06" db="EMBL/GenBank/DDBJ databases">
        <title>Natrinema sp. a new haloarchaeum isolate from saline soil.</title>
        <authorList>
            <person name="Strakova D."/>
            <person name="Galisteo C."/>
            <person name="Sanchez-Porro C."/>
            <person name="Ventosa A."/>
        </authorList>
    </citation>
    <scope>NUCLEOTIDE SEQUENCE</scope>
    <source>
        <strain evidence="1">S1CR25-10</strain>
    </source>
</reference>
<name>A0A9Q4KX93_9EURY</name>
<dbReference type="RefSeq" id="WP_277520391.1">
    <property type="nucleotide sequence ID" value="NZ_JAMQOT010000001.1"/>
</dbReference>
<dbReference type="AlphaFoldDB" id="A0A9Q4KX93"/>
<proteinExistence type="predicted"/>
<keyword evidence="2" id="KW-1185">Reference proteome</keyword>
<dbReference type="Proteomes" id="UP001154061">
    <property type="component" value="Unassembled WGS sequence"/>
</dbReference>
<sequence length="169" mass="18010">MRSITTLGVALLVVGGLLFAASSGAFDSLDADREVGIETADDERALLSLDVPERIELSDGTLVCEGFFCYRGYRQYDVEIVTITDRTAPPPLVVGEGDVSLEAESGDNPSLEDWNVTTVDGGHVVAGQIRCDAPFGAQQPANTELTFDIETGDGEITISLDRRIAIQCA</sequence>
<evidence type="ECO:0000313" key="2">
    <source>
        <dbReference type="Proteomes" id="UP001154061"/>
    </source>
</evidence>
<accession>A0A9Q4KX93</accession>
<evidence type="ECO:0000313" key="1">
    <source>
        <dbReference type="EMBL" id="MDF9744925.1"/>
    </source>
</evidence>
<gene>
    <name evidence="1" type="ORF">NDI89_04920</name>
</gene>
<protein>
    <submittedName>
        <fullName evidence="1">Uncharacterized protein</fullName>
    </submittedName>
</protein>
<dbReference type="EMBL" id="JAMQOT010000001">
    <property type="protein sequence ID" value="MDF9744925.1"/>
    <property type="molecule type" value="Genomic_DNA"/>
</dbReference>
<comment type="caution">
    <text evidence="1">The sequence shown here is derived from an EMBL/GenBank/DDBJ whole genome shotgun (WGS) entry which is preliminary data.</text>
</comment>